<keyword evidence="4" id="KW-1185">Reference proteome</keyword>
<name>F1A4C5_DICPU</name>
<proteinExistence type="predicted"/>
<dbReference type="eggNOG" id="ENOG502RIJ9">
    <property type="taxonomic scope" value="Eukaryota"/>
</dbReference>
<feature type="region of interest" description="Disordered" evidence="1">
    <location>
        <begin position="270"/>
        <end position="290"/>
    </location>
</feature>
<feature type="region of interest" description="Disordered" evidence="1">
    <location>
        <begin position="187"/>
        <end position="243"/>
    </location>
</feature>
<dbReference type="InParanoid" id="F1A4C5"/>
<organism evidence="3 4">
    <name type="scientific">Dictyostelium purpureum</name>
    <name type="common">Slime mold</name>
    <dbReference type="NCBI Taxonomy" id="5786"/>
    <lineage>
        <taxon>Eukaryota</taxon>
        <taxon>Amoebozoa</taxon>
        <taxon>Evosea</taxon>
        <taxon>Eumycetozoa</taxon>
        <taxon>Dictyostelia</taxon>
        <taxon>Dictyosteliales</taxon>
        <taxon>Dictyosteliaceae</taxon>
        <taxon>Dictyostelium</taxon>
    </lineage>
</organism>
<dbReference type="RefSeq" id="XP_003294516.1">
    <property type="nucleotide sequence ID" value="XM_003294468.1"/>
</dbReference>
<keyword evidence="2" id="KW-0812">Transmembrane</keyword>
<evidence type="ECO:0000256" key="2">
    <source>
        <dbReference type="SAM" id="Phobius"/>
    </source>
</evidence>
<protein>
    <submittedName>
        <fullName evidence="3">Uncharacterized protein</fullName>
    </submittedName>
</protein>
<evidence type="ECO:0000313" key="3">
    <source>
        <dbReference type="EMBL" id="EGC28957.1"/>
    </source>
</evidence>
<evidence type="ECO:0000313" key="4">
    <source>
        <dbReference type="Proteomes" id="UP000001064"/>
    </source>
</evidence>
<keyword evidence="2" id="KW-1133">Transmembrane helix</keyword>
<feature type="transmembrane region" description="Helical" evidence="2">
    <location>
        <begin position="105"/>
        <end position="121"/>
    </location>
</feature>
<dbReference type="EMBL" id="GL871511">
    <property type="protein sequence ID" value="EGC28957.1"/>
    <property type="molecule type" value="Genomic_DNA"/>
</dbReference>
<feature type="compositionally biased region" description="Low complexity" evidence="1">
    <location>
        <begin position="192"/>
        <end position="243"/>
    </location>
</feature>
<dbReference type="KEGG" id="dpp:DICPUDRAFT_159526"/>
<sequence>MIIKKNIGGTTIWNFETDNLEIEFNLIPKEKSLESSIFVNGYGPFQHSVKDYVTSFTVGNDDYKIVLPNITKGQNHRHLYRNNIDVMNGQKFSFKKSIHKTKWRMVYISCIVGAGLAYYIYKSKKINKCKNAKFKINKEKEFSESRNDISYHNNLLNRGIELKKQVSMESIRSDIATIATTTTTNKDEIKTDNNSTSVNNNIESNSTISEINNNETTTDDNNNNNQTTNNENTNNEATNNETINKEITVNEIITNIETNESISTTATTIKENEMEENNESKNSEVIPEANISTTDKNEAHVDESVSTTFEKPLESEIKNEDGHDAKLSEEANQAKDNLLPLEPNKEQEEGEAINETLSQTVSVVLEVKQVKEENVLNSITTSNDSDTITNNNDS</sequence>
<reference evidence="4" key="1">
    <citation type="journal article" date="2011" name="Genome Biol.">
        <title>Comparative genomics of the social amoebae Dictyostelium discoideum and Dictyostelium purpureum.</title>
        <authorList>
            <consortium name="US DOE Joint Genome Institute (JGI-PGF)"/>
            <person name="Sucgang R."/>
            <person name="Kuo A."/>
            <person name="Tian X."/>
            <person name="Salerno W."/>
            <person name="Parikh A."/>
            <person name="Feasley C.L."/>
            <person name="Dalin E."/>
            <person name="Tu H."/>
            <person name="Huang E."/>
            <person name="Barry K."/>
            <person name="Lindquist E."/>
            <person name="Shapiro H."/>
            <person name="Bruce D."/>
            <person name="Schmutz J."/>
            <person name="Salamov A."/>
            <person name="Fey P."/>
            <person name="Gaudet P."/>
            <person name="Anjard C."/>
            <person name="Babu M.M."/>
            <person name="Basu S."/>
            <person name="Bushmanova Y."/>
            <person name="van der Wel H."/>
            <person name="Katoh-Kurasawa M."/>
            <person name="Dinh C."/>
            <person name="Coutinho P.M."/>
            <person name="Saito T."/>
            <person name="Elias M."/>
            <person name="Schaap P."/>
            <person name="Kay R.R."/>
            <person name="Henrissat B."/>
            <person name="Eichinger L."/>
            <person name="Rivero F."/>
            <person name="Putnam N.H."/>
            <person name="West C.M."/>
            <person name="Loomis W.F."/>
            <person name="Chisholm R.L."/>
            <person name="Shaulsky G."/>
            <person name="Strassmann J.E."/>
            <person name="Queller D.C."/>
            <person name="Kuspa A."/>
            <person name="Grigoriev I.V."/>
        </authorList>
    </citation>
    <scope>NUCLEOTIDE SEQUENCE [LARGE SCALE GENOMIC DNA]</scope>
    <source>
        <strain evidence="4">QSDP1</strain>
    </source>
</reference>
<dbReference type="AlphaFoldDB" id="F1A4C5"/>
<dbReference type="Proteomes" id="UP000001064">
    <property type="component" value="Unassembled WGS sequence"/>
</dbReference>
<gene>
    <name evidence="3" type="ORF">DICPUDRAFT_159526</name>
</gene>
<accession>F1A4C5</accession>
<dbReference type="VEuPathDB" id="AmoebaDB:DICPUDRAFT_159526"/>
<evidence type="ECO:0000256" key="1">
    <source>
        <dbReference type="SAM" id="MobiDB-lite"/>
    </source>
</evidence>
<keyword evidence="2" id="KW-0472">Membrane</keyword>
<dbReference type="GeneID" id="10506895"/>